<keyword evidence="2" id="KW-1185">Reference proteome</keyword>
<evidence type="ECO:0000313" key="1">
    <source>
        <dbReference type="EMBL" id="NLR82479.1"/>
    </source>
</evidence>
<name>A0A847SWC0_9BACT</name>
<protein>
    <submittedName>
        <fullName evidence="1">Uncharacterized protein</fullName>
    </submittedName>
</protein>
<organism evidence="1 2">
    <name type="scientific">Chitinophaga eiseniae</name>
    <dbReference type="NCBI Taxonomy" id="634771"/>
    <lineage>
        <taxon>Bacteria</taxon>
        <taxon>Pseudomonadati</taxon>
        <taxon>Bacteroidota</taxon>
        <taxon>Chitinophagia</taxon>
        <taxon>Chitinophagales</taxon>
        <taxon>Chitinophagaceae</taxon>
        <taxon>Chitinophaga</taxon>
    </lineage>
</organism>
<gene>
    <name evidence="1" type="ORF">HGH91_27935</name>
</gene>
<evidence type="ECO:0000313" key="2">
    <source>
        <dbReference type="Proteomes" id="UP000552864"/>
    </source>
</evidence>
<dbReference type="EMBL" id="JABAHZ010000010">
    <property type="protein sequence ID" value="NLR82479.1"/>
    <property type="molecule type" value="Genomic_DNA"/>
</dbReference>
<comment type="caution">
    <text evidence="1">The sequence shown here is derived from an EMBL/GenBank/DDBJ whole genome shotgun (WGS) entry which is preliminary data.</text>
</comment>
<dbReference type="Proteomes" id="UP000552864">
    <property type="component" value="Unassembled WGS sequence"/>
</dbReference>
<dbReference type="AlphaFoldDB" id="A0A847SWC0"/>
<sequence>MNKVAKIFAERALERGGLYLYSRNDAMECILACQAEKIHLLGIDGFRLTADTIQPSMNDSVDFSSSFFEGDIYEYALASLEKRPEELFFEIVFE</sequence>
<dbReference type="RefSeq" id="WP_168742550.1">
    <property type="nucleotide sequence ID" value="NZ_JABAHZ010000010.1"/>
</dbReference>
<proteinExistence type="predicted"/>
<reference evidence="1 2" key="1">
    <citation type="submission" date="2020-04" db="EMBL/GenBank/DDBJ databases">
        <authorList>
            <person name="Yin C."/>
        </authorList>
    </citation>
    <scope>NUCLEOTIDE SEQUENCE [LARGE SCALE GENOMIC DNA]</scope>
    <source>
        <strain evidence="1 2">Ak56</strain>
    </source>
</reference>
<accession>A0A847SWC0</accession>